<keyword evidence="7" id="KW-0456">Lyase</keyword>
<dbReference type="Pfam" id="PF02586">
    <property type="entry name" value="SRAP"/>
    <property type="match status" value="1"/>
</dbReference>
<evidence type="ECO:0000256" key="5">
    <source>
        <dbReference type="ARBA" id="ARBA00023124"/>
    </source>
</evidence>
<dbReference type="AlphaFoldDB" id="A0A8J7IWP2"/>
<accession>A0A8J7IWP2</accession>
<dbReference type="InterPro" id="IPR003738">
    <property type="entry name" value="SRAP"/>
</dbReference>
<feature type="region of interest" description="Disordered" evidence="9">
    <location>
        <begin position="211"/>
        <end position="234"/>
    </location>
</feature>
<dbReference type="EMBL" id="JAEMHM010000003">
    <property type="protein sequence ID" value="MBJ6723992.1"/>
    <property type="molecule type" value="Genomic_DNA"/>
</dbReference>
<keyword evidence="2 8" id="KW-0645">Protease</keyword>
<organism evidence="10 11">
    <name type="scientific">Geomesophilobacter sediminis</name>
    <dbReference type="NCBI Taxonomy" id="2798584"/>
    <lineage>
        <taxon>Bacteria</taxon>
        <taxon>Pseudomonadati</taxon>
        <taxon>Thermodesulfobacteriota</taxon>
        <taxon>Desulfuromonadia</taxon>
        <taxon>Geobacterales</taxon>
        <taxon>Geobacteraceae</taxon>
        <taxon>Geomesophilobacter</taxon>
    </lineage>
</organism>
<evidence type="ECO:0000256" key="6">
    <source>
        <dbReference type="ARBA" id="ARBA00023125"/>
    </source>
</evidence>
<dbReference type="InterPro" id="IPR036590">
    <property type="entry name" value="SRAP-like"/>
</dbReference>
<comment type="caution">
    <text evidence="10">The sequence shown here is derived from an EMBL/GenBank/DDBJ whole genome shotgun (WGS) entry which is preliminary data.</text>
</comment>
<keyword evidence="5" id="KW-0190">Covalent protein-DNA linkage</keyword>
<dbReference type="PANTHER" id="PTHR13604">
    <property type="entry name" value="DC12-RELATED"/>
    <property type="match status" value="1"/>
</dbReference>
<protein>
    <recommendedName>
        <fullName evidence="8">Abasic site processing protein</fullName>
        <ecNumber evidence="8">3.4.-.-</ecNumber>
    </recommendedName>
</protein>
<evidence type="ECO:0000256" key="1">
    <source>
        <dbReference type="ARBA" id="ARBA00008136"/>
    </source>
</evidence>
<dbReference type="RefSeq" id="WP_199382830.1">
    <property type="nucleotide sequence ID" value="NZ_JAEMHM010000003.1"/>
</dbReference>
<dbReference type="GO" id="GO:0106300">
    <property type="term" value="P:protein-DNA covalent cross-linking repair"/>
    <property type="evidence" value="ECO:0007669"/>
    <property type="project" value="InterPro"/>
</dbReference>
<dbReference type="GO" id="GO:0003697">
    <property type="term" value="F:single-stranded DNA binding"/>
    <property type="evidence" value="ECO:0007669"/>
    <property type="project" value="InterPro"/>
</dbReference>
<evidence type="ECO:0000256" key="7">
    <source>
        <dbReference type="ARBA" id="ARBA00023239"/>
    </source>
</evidence>
<evidence type="ECO:0000256" key="9">
    <source>
        <dbReference type="SAM" id="MobiDB-lite"/>
    </source>
</evidence>
<reference evidence="10" key="1">
    <citation type="submission" date="2020-12" db="EMBL/GenBank/DDBJ databases">
        <title>Geomonas sp. Red875, isolated from river sediment.</title>
        <authorList>
            <person name="Xu Z."/>
            <person name="Zhang Z."/>
            <person name="Masuda Y."/>
            <person name="Itoh H."/>
            <person name="Senoo K."/>
        </authorList>
    </citation>
    <scope>NUCLEOTIDE SEQUENCE</scope>
    <source>
        <strain evidence="10">Red875</strain>
    </source>
</reference>
<proteinExistence type="inferred from homology"/>
<gene>
    <name evidence="10" type="ORF">JFN93_04660</name>
</gene>
<name>A0A8J7IWP2_9BACT</name>
<keyword evidence="3" id="KW-0227">DNA damage</keyword>
<feature type="compositionally biased region" description="Polar residues" evidence="9">
    <location>
        <begin position="224"/>
        <end position="234"/>
    </location>
</feature>
<dbReference type="SUPFAM" id="SSF143081">
    <property type="entry name" value="BB1717-like"/>
    <property type="match status" value="1"/>
</dbReference>
<dbReference type="PANTHER" id="PTHR13604:SF0">
    <property type="entry name" value="ABASIC SITE PROCESSING PROTEIN HMCES"/>
    <property type="match status" value="1"/>
</dbReference>
<evidence type="ECO:0000256" key="8">
    <source>
        <dbReference type="RuleBase" id="RU364100"/>
    </source>
</evidence>
<dbReference type="Proteomes" id="UP000636888">
    <property type="component" value="Unassembled WGS sequence"/>
</dbReference>
<dbReference type="Gene3D" id="3.90.1680.10">
    <property type="entry name" value="SOS response associated peptidase-like"/>
    <property type="match status" value="1"/>
</dbReference>
<dbReference type="GO" id="GO:0016829">
    <property type="term" value="F:lyase activity"/>
    <property type="evidence" value="ECO:0007669"/>
    <property type="project" value="UniProtKB-KW"/>
</dbReference>
<keyword evidence="4 8" id="KW-0378">Hydrolase</keyword>
<sequence length="234" mass="26037">MCGRFALTLPPELLMELFGLASLPSVAPRYNIAPTQAVAIIRKIDGGRKLELVRWGLVPHWAKDLSIGAKLINARSETLATKASFREAFRSRRCVIPADGFYEWMTEGKKKVPWFICRKDRQPVLFAGLWDRWVGPEQMVVESCTIVTTEANQTVRPLHDRMPVILGPEQAELWLSPDPASMESLSQLLVPAPEELLTSYQVNPLVNSAGHDDPACLEPATPGAYSQSEQPSLF</sequence>
<evidence type="ECO:0000256" key="2">
    <source>
        <dbReference type="ARBA" id="ARBA00022670"/>
    </source>
</evidence>
<evidence type="ECO:0000313" key="11">
    <source>
        <dbReference type="Proteomes" id="UP000636888"/>
    </source>
</evidence>
<keyword evidence="6" id="KW-0238">DNA-binding</keyword>
<comment type="similarity">
    <text evidence="1 8">Belongs to the SOS response-associated peptidase family.</text>
</comment>
<evidence type="ECO:0000313" key="10">
    <source>
        <dbReference type="EMBL" id="MBJ6723992.1"/>
    </source>
</evidence>
<evidence type="ECO:0000256" key="4">
    <source>
        <dbReference type="ARBA" id="ARBA00022801"/>
    </source>
</evidence>
<dbReference type="EC" id="3.4.-.-" evidence="8"/>
<dbReference type="GO" id="GO:0008233">
    <property type="term" value="F:peptidase activity"/>
    <property type="evidence" value="ECO:0007669"/>
    <property type="project" value="UniProtKB-KW"/>
</dbReference>
<dbReference type="GO" id="GO:0006508">
    <property type="term" value="P:proteolysis"/>
    <property type="evidence" value="ECO:0007669"/>
    <property type="project" value="UniProtKB-KW"/>
</dbReference>
<evidence type="ECO:0000256" key="3">
    <source>
        <dbReference type="ARBA" id="ARBA00022763"/>
    </source>
</evidence>
<keyword evidence="11" id="KW-1185">Reference proteome</keyword>